<dbReference type="CDD" id="cd18808">
    <property type="entry name" value="SF1_C_Upf1"/>
    <property type="match status" value="1"/>
</dbReference>
<dbReference type="InterPro" id="IPR047187">
    <property type="entry name" value="SF1_C_Upf1"/>
</dbReference>
<dbReference type="PANTHER" id="PTHR10887:SF322">
    <property type="entry name" value="HELICASE MOV-10"/>
    <property type="match status" value="1"/>
</dbReference>
<dbReference type="SUPFAM" id="SSF52540">
    <property type="entry name" value="P-loop containing nucleoside triphosphate hydrolases"/>
    <property type="match status" value="1"/>
</dbReference>
<dbReference type="AlphaFoldDB" id="A0A7S2IXM7"/>
<evidence type="ECO:0000313" key="2">
    <source>
        <dbReference type="EMBL" id="CAD9531981.1"/>
    </source>
</evidence>
<evidence type="ECO:0000259" key="1">
    <source>
        <dbReference type="Pfam" id="PF13087"/>
    </source>
</evidence>
<accession>A0A7S2IXM7</accession>
<dbReference type="EMBL" id="HBGU01070235">
    <property type="protein sequence ID" value="CAD9531981.1"/>
    <property type="molecule type" value="Transcribed_RNA"/>
</dbReference>
<reference evidence="2" key="1">
    <citation type="submission" date="2021-01" db="EMBL/GenBank/DDBJ databases">
        <authorList>
            <person name="Corre E."/>
            <person name="Pelletier E."/>
            <person name="Niang G."/>
            <person name="Scheremetjew M."/>
            <person name="Finn R."/>
            <person name="Kale V."/>
            <person name="Holt S."/>
            <person name="Cochrane G."/>
            <person name="Meng A."/>
            <person name="Brown T."/>
            <person name="Cohen L."/>
        </authorList>
    </citation>
    <scope>NUCLEOTIDE SEQUENCE</scope>
    <source>
        <strain evidence="2">UTEX LB 985</strain>
    </source>
</reference>
<dbReference type="InterPro" id="IPR045055">
    <property type="entry name" value="DNA2/NAM7-like"/>
</dbReference>
<dbReference type="GO" id="GO:0005829">
    <property type="term" value="C:cytosol"/>
    <property type="evidence" value="ECO:0007669"/>
    <property type="project" value="TreeGrafter"/>
</dbReference>
<dbReference type="PANTHER" id="PTHR10887">
    <property type="entry name" value="DNA2/NAM7 HELICASE FAMILY"/>
    <property type="match status" value="1"/>
</dbReference>
<proteinExistence type="predicted"/>
<feature type="domain" description="DNA2/NAM7 helicase-like C-terminal" evidence="1">
    <location>
        <begin position="9"/>
        <end position="71"/>
    </location>
</feature>
<dbReference type="Pfam" id="PF13087">
    <property type="entry name" value="AAA_12"/>
    <property type="match status" value="1"/>
</dbReference>
<dbReference type="InterPro" id="IPR041679">
    <property type="entry name" value="DNA2/NAM7-like_C"/>
</dbReference>
<organism evidence="2">
    <name type="scientific">Haptolina brevifila</name>
    <dbReference type="NCBI Taxonomy" id="156173"/>
    <lineage>
        <taxon>Eukaryota</taxon>
        <taxon>Haptista</taxon>
        <taxon>Haptophyta</taxon>
        <taxon>Prymnesiophyceae</taxon>
        <taxon>Prymnesiales</taxon>
        <taxon>Prymnesiaceae</taxon>
        <taxon>Haptolina</taxon>
    </lineage>
</organism>
<dbReference type="GO" id="GO:0035194">
    <property type="term" value="P:regulatory ncRNA-mediated post-transcriptional gene silencing"/>
    <property type="evidence" value="ECO:0007669"/>
    <property type="project" value="TreeGrafter"/>
</dbReference>
<sequence>MLRKRGYGSIRVGTVDDYQGQEERIIIISTVIGSANARSVGTMAHGLMSSPQRFNVAITRAKALLVIIGDPNALWEDDSWRALLEYAVKNHGYRGCAHPLASEGAGEDVVETMAALITQAAQRTLLGSANVAAMYPGLGLGGIWAGEPDDIDEEHLWRMF</sequence>
<dbReference type="Gene3D" id="3.40.50.300">
    <property type="entry name" value="P-loop containing nucleotide triphosphate hydrolases"/>
    <property type="match status" value="1"/>
</dbReference>
<gene>
    <name evidence="2" type="ORF">CBRE1094_LOCUS38370</name>
</gene>
<dbReference type="GO" id="GO:0043186">
    <property type="term" value="C:P granule"/>
    <property type="evidence" value="ECO:0007669"/>
    <property type="project" value="TreeGrafter"/>
</dbReference>
<name>A0A7S2IXM7_9EUKA</name>
<dbReference type="InterPro" id="IPR027417">
    <property type="entry name" value="P-loop_NTPase"/>
</dbReference>
<protein>
    <recommendedName>
        <fullName evidence="1">DNA2/NAM7 helicase-like C-terminal domain-containing protein</fullName>
    </recommendedName>
</protein>